<dbReference type="NCBIfam" id="TIGR01537">
    <property type="entry name" value="portal_HK97"/>
    <property type="match status" value="1"/>
</dbReference>
<dbReference type="Proteomes" id="UP001165395">
    <property type="component" value="Unassembled WGS sequence"/>
</dbReference>
<dbReference type="RefSeq" id="WP_227181089.1">
    <property type="nucleotide sequence ID" value="NZ_JAJBZT010000006.1"/>
</dbReference>
<gene>
    <name evidence="1" type="ORF">LIN78_12055</name>
</gene>
<protein>
    <submittedName>
        <fullName evidence="1">Phage portal protein</fullName>
    </submittedName>
</protein>
<reference evidence="1" key="1">
    <citation type="submission" date="2021-10" db="EMBL/GenBank/DDBJ databases">
        <title>The complete genome sequence of Leeia sp. TBRC 13508.</title>
        <authorList>
            <person name="Charoenyingcharoen P."/>
            <person name="Yukphan P."/>
        </authorList>
    </citation>
    <scope>NUCLEOTIDE SEQUENCE</scope>
    <source>
        <strain evidence="1">TBRC 13508</strain>
    </source>
</reference>
<accession>A0ABS8D9J2</accession>
<evidence type="ECO:0000313" key="2">
    <source>
        <dbReference type="Proteomes" id="UP001165395"/>
    </source>
</evidence>
<name>A0ABS8D9J2_9NEIS</name>
<dbReference type="InterPro" id="IPR006427">
    <property type="entry name" value="Portal_HK97"/>
</dbReference>
<dbReference type="EMBL" id="JAJBZT010000006">
    <property type="protein sequence ID" value="MCB6184278.1"/>
    <property type="molecule type" value="Genomic_DNA"/>
</dbReference>
<keyword evidence="2" id="KW-1185">Reference proteome</keyword>
<evidence type="ECO:0000313" key="1">
    <source>
        <dbReference type="EMBL" id="MCB6184278.1"/>
    </source>
</evidence>
<comment type="caution">
    <text evidence="1">The sequence shown here is derived from an EMBL/GenBank/DDBJ whole genome shotgun (WGS) entry which is preliminary data.</text>
</comment>
<sequence length="418" mass="46199">MFFRGMFSQPAASSGGWLSSVFGGASDAGVLVNADTAMGLTAVQACVTLLAESIGQLPVALYRRNDKDGRELVLDHPVARLLARPNAFQTSFEHIEQKQLSLGLRGNAYVFKQMGQDGYPESLTVLDPDRVQVLKGTDLMPYYRLIETGEVLPMRLIHHVRWSSANSYIGMSPIDLHKNALGLALAVDKHASKMFQNGTTLSGVIERPSDVAPIASRAVIDGILDDWAKRQGGLDNVGKTALLQEGMTFKALAMTNEDAQLILSRKMSVTEIARIFKVPPHMIGDLEKATFSNIEHQAIQFVIYCLLPWVKRHEQAMMRDFLLDSDADLYIECNVAGLLRGDLKTRYEAYAVGRQWGWLSVNDIRRLENMSPVKGGETYLQPLNMVDATKLPTGNTGPTKASVDEVEKILSNQYEVDK</sequence>
<proteinExistence type="predicted"/>
<dbReference type="InterPro" id="IPR006944">
    <property type="entry name" value="Phage/GTA_portal"/>
</dbReference>
<organism evidence="1 2">
    <name type="scientific">Leeia speluncae</name>
    <dbReference type="NCBI Taxonomy" id="2884804"/>
    <lineage>
        <taxon>Bacteria</taxon>
        <taxon>Pseudomonadati</taxon>
        <taxon>Pseudomonadota</taxon>
        <taxon>Betaproteobacteria</taxon>
        <taxon>Neisseriales</taxon>
        <taxon>Leeiaceae</taxon>
        <taxon>Leeia</taxon>
    </lineage>
</organism>
<dbReference type="Pfam" id="PF04860">
    <property type="entry name" value="Phage_portal"/>
    <property type="match status" value="1"/>
</dbReference>